<sequence>MIGQVCVRNKKHVRNSKGLMPNISCLKSDTLFPPMHSSVTGACREESTQALWSNMASSHLKLPTVYAFGSNGSGQLGIGHTNDTARPQKCIFRPRQQDDSGLFGSEETEVTASTVTDVRKIVAGGNHTLILMEDGRVFAAGNAGSGDEDVRVEFEQQDFDVEGHVTDVAATWEASFFVVDRRRVFVQGSGAKGELGLGNGVVTADEMTRVSDVDDLDVSPGEQHANAEIVDIAACMSHVVVLLSDGCAFGWGSCRKGQLGDQSKQHKILWEPTRIDVGMPFQPERVVVGRDYTVFLHGGMKPVIWGEVKDLNEEVFQQPVDGGDTVASGWSSIHTLASGQVRSVGKNTHGQHAPANMPRILALAAGSEHCVALTQDNQVVAWGWGEHGNCGEELDSKGNVAGRWNVIPMPRPNEGVQILTVAAGCATSFVVCGRLDPD</sequence>
<dbReference type="PRINTS" id="PR00633">
    <property type="entry name" value="RCCNDNSATION"/>
</dbReference>
<evidence type="ECO:0000313" key="2">
    <source>
        <dbReference type="EMBL" id="KIV84810.1"/>
    </source>
</evidence>
<dbReference type="InterPro" id="IPR051553">
    <property type="entry name" value="Ran_GTPase-activating"/>
</dbReference>
<dbReference type="PROSITE" id="PS50012">
    <property type="entry name" value="RCC1_3"/>
    <property type="match status" value="3"/>
</dbReference>
<feature type="repeat" description="RCC1" evidence="1">
    <location>
        <begin position="246"/>
        <end position="299"/>
    </location>
</feature>
<dbReference type="EMBL" id="KN846951">
    <property type="protein sequence ID" value="KIV84810.1"/>
    <property type="molecule type" value="Genomic_DNA"/>
</dbReference>
<proteinExistence type="predicted"/>
<dbReference type="PANTHER" id="PTHR45982">
    <property type="entry name" value="REGULATOR OF CHROMOSOME CONDENSATION"/>
    <property type="match status" value="1"/>
</dbReference>
<accession>A0A0D1W7T2</accession>
<evidence type="ECO:0000256" key="1">
    <source>
        <dbReference type="PROSITE-ProRule" id="PRU00235"/>
    </source>
</evidence>
<dbReference type="InterPro" id="IPR009091">
    <property type="entry name" value="RCC1/BLIP-II"/>
</dbReference>
<dbReference type="Gene3D" id="2.130.10.30">
    <property type="entry name" value="Regulator of chromosome condensation 1/beta-lactamase-inhibitor protein II"/>
    <property type="match status" value="2"/>
</dbReference>
<organism evidence="2 3">
    <name type="scientific">Exophiala sideris</name>
    <dbReference type="NCBI Taxonomy" id="1016849"/>
    <lineage>
        <taxon>Eukaryota</taxon>
        <taxon>Fungi</taxon>
        <taxon>Dikarya</taxon>
        <taxon>Ascomycota</taxon>
        <taxon>Pezizomycotina</taxon>
        <taxon>Eurotiomycetes</taxon>
        <taxon>Chaetothyriomycetidae</taxon>
        <taxon>Chaetothyriales</taxon>
        <taxon>Herpotrichiellaceae</taxon>
        <taxon>Exophiala</taxon>
    </lineage>
</organism>
<dbReference type="InterPro" id="IPR000408">
    <property type="entry name" value="Reg_chr_condens"/>
</dbReference>
<feature type="repeat" description="RCC1" evidence="1">
    <location>
        <begin position="63"/>
        <end position="134"/>
    </location>
</feature>
<dbReference type="HOGENOM" id="CLU_005210_0_0_1"/>
<evidence type="ECO:0000313" key="3">
    <source>
        <dbReference type="Proteomes" id="UP000053599"/>
    </source>
</evidence>
<reference evidence="2 3" key="1">
    <citation type="submission" date="2015-01" db="EMBL/GenBank/DDBJ databases">
        <title>The Genome Sequence of Exophiala sideris CBS121828.</title>
        <authorList>
            <consortium name="The Broad Institute Genomics Platform"/>
            <person name="Cuomo C."/>
            <person name="de Hoog S."/>
            <person name="Gorbushina A."/>
            <person name="Stielow B."/>
            <person name="Teixiera M."/>
            <person name="Abouelleil A."/>
            <person name="Chapman S.B."/>
            <person name="Priest M."/>
            <person name="Young S.K."/>
            <person name="Wortman J."/>
            <person name="Nusbaum C."/>
            <person name="Birren B."/>
        </authorList>
    </citation>
    <scope>NUCLEOTIDE SEQUENCE [LARGE SCALE GENOMIC DNA]</scope>
    <source>
        <strain evidence="2 3">CBS 121828</strain>
    </source>
</reference>
<dbReference type="SUPFAM" id="SSF50985">
    <property type="entry name" value="RCC1/BLIP-II"/>
    <property type="match status" value="1"/>
</dbReference>
<name>A0A0D1W7T2_9EURO</name>
<dbReference type="OrthoDB" id="5370059at2759"/>
<feature type="repeat" description="RCC1" evidence="1">
    <location>
        <begin position="339"/>
        <end position="376"/>
    </location>
</feature>
<dbReference type="Proteomes" id="UP000053599">
    <property type="component" value="Unassembled WGS sequence"/>
</dbReference>
<dbReference type="Pfam" id="PF00415">
    <property type="entry name" value="RCC1"/>
    <property type="match status" value="1"/>
</dbReference>
<dbReference type="GO" id="GO:0005085">
    <property type="term" value="F:guanyl-nucleotide exchange factor activity"/>
    <property type="evidence" value="ECO:0007669"/>
    <property type="project" value="TreeGrafter"/>
</dbReference>
<protein>
    <submittedName>
        <fullName evidence="2">Uncharacterized protein</fullName>
    </submittedName>
</protein>
<gene>
    <name evidence="2" type="ORF">PV11_00567</name>
</gene>
<dbReference type="STRING" id="1016849.A0A0D1W7T2"/>
<dbReference type="Pfam" id="PF13540">
    <property type="entry name" value="RCC1_2"/>
    <property type="match status" value="2"/>
</dbReference>
<dbReference type="AlphaFoldDB" id="A0A0D1W7T2"/>
<dbReference type="GO" id="GO:0005737">
    <property type="term" value="C:cytoplasm"/>
    <property type="evidence" value="ECO:0007669"/>
    <property type="project" value="TreeGrafter"/>
</dbReference>
<dbReference type="PANTHER" id="PTHR45982:SF5">
    <property type="entry name" value="RCC DOMAIN-CONTAINING PROTEIN ATS1"/>
    <property type="match status" value="1"/>
</dbReference>